<dbReference type="GO" id="GO:0036297">
    <property type="term" value="P:interstrand cross-link repair"/>
    <property type="evidence" value="ECO:0007669"/>
    <property type="project" value="TreeGrafter"/>
</dbReference>
<feature type="compositionally biased region" description="Basic and acidic residues" evidence="2">
    <location>
        <begin position="219"/>
        <end position="248"/>
    </location>
</feature>
<dbReference type="GO" id="GO:0045145">
    <property type="term" value="F:single-stranded DNA 5'-3' DNA exonuclease activity"/>
    <property type="evidence" value="ECO:0007669"/>
    <property type="project" value="InterPro"/>
</dbReference>
<dbReference type="GO" id="GO:0005634">
    <property type="term" value="C:nucleus"/>
    <property type="evidence" value="ECO:0007669"/>
    <property type="project" value="TreeGrafter"/>
</dbReference>
<accession>A0A0F7UM06</accession>
<feature type="compositionally biased region" description="Basic and acidic residues" evidence="2">
    <location>
        <begin position="91"/>
        <end position="112"/>
    </location>
</feature>
<dbReference type="PANTHER" id="PTHR14464:SF4">
    <property type="entry name" value="EXONUCLEASE V"/>
    <property type="match status" value="1"/>
</dbReference>
<feature type="compositionally biased region" description="Low complexity" evidence="2">
    <location>
        <begin position="1374"/>
        <end position="1386"/>
    </location>
</feature>
<feature type="compositionally biased region" description="Low complexity" evidence="2">
    <location>
        <begin position="700"/>
        <end position="715"/>
    </location>
</feature>
<feature type="compositionally biased region" description="Basic and acidic residues" evidence="2">
    <location>
        <begin position="189"/>
        <end position="199"/>
    </location>
</feature>
<feature type="compositionally biased region" description="Basic and acidic residues" evidence="2">
    <location>
        <begin position="953"/>
        <end position="964"/>
    </location>
</feature>
<evidence type="ECO:0008006" key="4">
    <source>
        <dbReference type="Google" id="ProtNLM"/>
    </source>
</evidence>
<feature type="compositionally biased region" description="Low complexity" evidence="2">
    <location>
        <begin position="309"/>
        <end position="377"/>
    </location>
</feature>
<sequence>MQSPQPALASLKKRPREQDVPTPAPGCRARSRLPVSQDSEGKSPEEREGREEERSSGEREDTDDSLAFPPTQVLSSRESLGESSPGPGDLSPEKSAFDPTHDSFRLFKDTSEKIASGGSAGPSGVRPRLLGEAPPKGDTGGRKGTDGDRKGTDGDRNDSAPDKENLFARKTGLDQITAGPCRTPSLGREVWKTGGDVEQRGGGAEPLKGRASVANPQREASERDQTRERETARETQPRQERGESEKGRRPTQAHDVSHSQETSGPPCRSPDVPALGGPTSLLLGRAPVDLPASQPPASCLPESSHRSRSCPTPSPVCSSVSVPSSSRSAGPSSSLPSSLPWSSAESSSPPSSLPASSLSPSPSYSTPASASDASPPALDVEEFLRRRATAQETGRVLLVAARPRHRVEAQRLKQANSGKDARAEKEREDAGRAKEDASVGNAIGRENEPSREWKEGKEAGETAGPATTDSEKVEGCRDSGEQRRCEADALPSQAASAPRSCRPSTTDIEDIAEWLDGPKGGEACPRAPWAPGGETARDGGSGSAPGSACGEAERGAAASQRSDATRDRKANEGEDLAEKDEAWNPLKSKHLPSVTDFSAQLWCERQLQFTLQTGIRRETIAMKKGSVRHLALELHHYQMEEIVVETEEEAMAFKLLNSIQQLQQLQTRGVCRELWVFGPVAGLMARGVIDELRIGVVESSSSGSASSLSGAGSSSRGPRPAWQLIPPGGGFGALQNPVDLALPDWERLLALDEEKGQPKHDEEGEETETKENLHGGDGWKRARDGERGGRARPTKAVAFVCPWEEERLQALSAPLGGGDEAPADAARPRQRGAFFTLLSDNKTRSVKKTPCLAQKQTSALQLQIYWHLVDRLRRQPLTLDLFFSAFKLDRHSRLTHPVLLACAEAAGVLKTPEPTRSDSWNDQEEAPAERLWNGGDTGSQNRVDEQFSPPEVKGGEGENEGEKKPAGPYLLLEMLLASLQEEFRRLPPLWKDVHVVYECEGEEFAREKIPYHAASVEFSLRDLTSWWRGLRSAEAVQDSEKWKCRSCPFLADCDATPLGCAERETALREQEEADEENKRALEEFDEVVALQQEQQRLQERLSKKRDCHRHWVPAHVVPGGEPGKATEAPSQVTPFIGDSFLSSAFRPSSRLRGNAPSGPSASSCLSSSVFSSPASLPPSSLCASVFSPSLSTHTTALKSQRREPYFAPSRGGDCVPGSGVRDTPRSEYHSASSAAVKPSSQLLSSGRRRFAGFLSSQESSSHRGGGNTETKPEDEQTGVVRSPADACDTSRKFSSCADAALSKERLKPSYKEGPKRNPSNAVEVSVHHTSLRRSTIAHSPHARSVDVTEKASTSLTSIMFKKNASRADMPRFVSSNSSSASRCPSSDLGGPLFGRARSDVSRDEQKDVQTKAHISPELSDCEGVVTAKTSEEGAEITGGDGAEKEGQRARTKTITKVMDRQDVQEENQGVTNFPVCGKQGSKEQGRSSCPVQRKRSQKGKKNEVTMLEGQTHITRYFATKNTGERKEKDADRVIGVGNK</sequence>
<comment type="similarity">
    <text evidence="1">Belongs to the EXO5 family.</text>
</comment>
<feature type="compositionally biased region" description="Basic and acidic residues" evidence="2">
    <location>
        <begin position="39"/>
        <end position="59"/>
    </location>
</feature>
<proteinExistence type="inferred from homology"/>
<feature type="compositionally biased region" description="Basic and acidic residues" evidence="2">
    <location>
        <begin position="563"/>
        <end position="572"/>
    </location>
</feature>
<feature type="compositionally biased region" description="Basic and acidic residues" evidence="2">
    <location>
        <begin position="1305"/>
        <end position="1315"/>
    </location>
</feature>
<dbReference type="InterPro" id="IPR019190">
    <property type="entry name" value="EXOV"/>
</dbReference>
<dbReference type="PANTHER" id="PTHR14464">
    <property type="entry name" value="EXONUCLEASE V"/>
    <property type="match status" value="1"/>
</dbReference>
<feature type="region of interest" description="Disordered" evidence="2">
    <location>
        <begin position="1371"/>
        <end position="1391"/>
    </location>
</feature>
<feature type="region of interest" description="Disordered" evidence="2">
    <location>
        <begin position="1305"/>
        <end position="1351"/>
    </location>
</feature>
<feature type="compositionally biased region" description="Basic and acidic residues" evidence="2">
    <location>
        <begin position="445"/>
        <end position="460"/>
    </location>
</feature>
<organism evidence="3">
    <name type="scientific">Neospora caninum (strain Liverpool)</name>
    <dbReference type="NCBI Taxonomy" id="572307"/>
    <lineage>
        <taxon>Eukaryota</taxon>
        <taxon>Sar</taxon>
        <taxon>Alveolata</taxon>
        <taxon>Apicomplexa</taxon>
        <taxon>Conoidasida</taxon>
        <taxon>Coccidia</taxon>
        <taxon>Eucoccidiorida</taxon>
        <taxon>Eimeriorina</taxon>
        <taxon>Sarcocystidae</taxon>
        <taxon>Neospora</taxon>
    </lineage>
</organism>
<feature type="compositionally biased region" description="Polar residues" evidence="2">
    <location>
        <begin position="72"/>
        <end position="82"/>
    </location>
</feature>
<feature type="compositionally biased region" description="Low complexity" evidence="2">
    <location>
        <begin position="1155"/>
        <end position="1169"/>
    </location>
</feature>
<feature type="region of interest" description="Disordered" evidence="2">
    <location>
        <begin position="911"/>
        <end position="964"/>
    </location>
</feature>
<dbReference type="EMBL" id="LN714485">
    <property type="protein sequence ID" value="CEL69540.1"/>
    <property type="molecule type" value="Genomic_DNA"/>
</dbReference>
<feature type="region of interest" description="Disordered" evidence="2">
    <location>
        <begin position="1196"/>
        <end position="1286"/>
    </location>
</feature>
<protein>
    <recommendedName>
        <fullName evidence="4">Defects in morphology 1</fullName>
    </recommendedName>
</protein>
<feature type="compositionally biased region" description="Basic and acidic residues" evidence="2">
    <location>
        <begin position="753"/>
        <end position="789"/>
    </location>
</feature>
<feature type="region of interest" description="Disordered" evidence="2">
    <location>
        <begin position="1"/>
        <end position="377"/>
    </location>
</feature>
<feature type="compositionally biased region" description="Basic and acidic residues" evidence="2">
    <location>
        <begin position="139"/>
        <end position="167"/>
    </location>
</feature>
<gene>
    <name evidence="3" type="ORF">BN1204_052470</name>
</gene>
<feature type="region of interest" description="Disordered" evidence="2">
    <location>
        <begin position="700"/>
        <end position="726"/>
    </location>
</feature>
<feature type="region of interest" description="Disordered" evidence="2">
    <location>
        <begin position="392"/>
        <end position="581"/>
    </location>
</feature>
<evidence type="ECO:0000256" key="1">
    <source>
        <dbReference type="ARBA" id="ARBA00009797"/>
    </source>
</evidence>
<feature type="compositionally biased region" description="Basic and acidic residues" evidence="2">
    <location>
        <begin position="419"/>
        <end position="437"/>
    </location>
</feature>
<name>A0A0F7UM06_NEOCL</name>
<evidence type="ECO:0000256" key="2">
    <source>
        <dbReference type="SAM" id="MobiDB-lite"/>
    </source>
</evidence>
<feature type="compositionally biased region" description="Polar residues" evidence="2">
    <location>
        <begin position="1229"/>
        <end position="1244"/>
    </location>
</feature>
<feature type="region of interest" description="Disordered" evidence="2">
    <location>
        <begin position="1471"/>
        <end position="1503"/>
    </location>
</feature>
<feature type="region of interest" description="Disordered" evidence="2">
    <location>
        <begin position="1147"/>
        <end position="1169"/>
    </location>
</feature>
<feature type="compositionally biased region" description="Basic and acidic residues" evidence="2">
    <location>
        <begin position="469"/>
        <end position="487"/>
    </location>
</feature>
<evidence type="ECO:0000313" key="3">
    <source>
        <dbReference type="EMBL" id="CEL69540.1"/>
    </source>
</evidence>
<reference evidence="3" key="1">
    <citation type="journal article" date="2015" name="PLoS ONE">
        <title>Comprehensive Evaluation of Toxoplasma gondii VEG and Neospora caninum LIV Genomes with Tachyzoite Stage Transcriptome and Proteome Defines Novel Transcript Features.</title>
        <authorList>
            <person name="Ramaprasad A."/>
            <person name="Mourier T."/>
            <person name="Naeem R."/>
            <person name="Malas T.B."/>
            <person name="Moussa E."/>
            <person name="Panigrahi A."/>
            <person name="Vermont S.J."/>
            <person name="Otto T.D."/>
            <person name="Wastling J."/>
            <person name="Pain A."/>
        </authorList>
    </citation>
    <scope>NUCLEOTIDE SEQUENCE</scope>
    <source>
        <strain evidence="3">Liverpool</strain>
    </source>
</reference>
<feature type="region of interest" description="Disordered" evidence="2">
    <location>
        <begin position="753"/>
        <end position="791"/>
    </location>
</feature>
<dbReference type="Pfam" id="PF09810">
    <property type="entry name" value="Exo5"/>
    <property type="match status" value="1"/>
</dbReference>